<evidence type="ECO:0000256" key="1">
    <source>
        <dbReference type="SAM" id="MobiDB-lite"/>
    </source>
</evidence>
<organism evidence="2 3">
    <name type="scientific">Botrytis paeoniae</name>
    <dbReference type="NCBI Taxonomy" id="278948"/>
    <lineage>
        <taxon>Eukaryota</taxon>
        <taxon>Fungi</taxon>
        <taxon>Dikarya</taxon>
        <taxon>Ascomycota</taxon>
        <taxon>Pezizomycotina</taxon>
        <taxon>Leotiomycetes</taxon>
        <taxon>Helotiales</taxon>
        <taxon>Sclerotiniaceae</taxon>
        <taxon>Botrytis</taxon>
    </lineage>
</organism>
<feature type="compositionally biased region" description="Basic and acidic residues" evidence="1">
    <location>
        <begin position="81"/>
        <end position="92"/>
    </location>
</feature>
<feature type="compositionally biased region" description="Low complexity" evidence="1">
    <location>
        <begin position="51"/>
        <end position="80"/>
    </location>
</feature>
<dbReference type="AlphaFoldDB" id="A0A4Z1FYK1"/>
<name>A0A4Z1FYK1_9HELO</name>
<protein>
    <submittedName>
        <fullName evidence="2">Uncharacterized protein</fullName>
    </submittedName>
</protein>
<comment type="caution">
    <text evidence="2">The sequence shown here is derived from an EMBL/GenBank/DDBJ whole genome shotgun (WGS) entry which is preliminary data.</text>
</comment>
<dbReference type="Proteomes" id="UP000297910">
    <property type="component" value="Unassembled WGS sequence"/>
</dbReference>
<reference evidence="2 3" key="1">
    <citation type="submission" date="2017-12" db="EMBL/GenBank/DDBJ databases">
        <title>Comparative genomics of Botrytis spp.</title>
        <authorList>
            <person name="Valero-Jimenez C.A."/>
            <person name="Tapia P."/>
            <person name="Veloso J."/>
            <person name="Silva-Moreno E."/>
            <person name="Staats M."/>
            <person name="Valdes J.H."/>
            <person name="Van Kan J.A.L."/>
        </authorList>
    </citation>
    <scope>NUCLEOTIDE SEQUENCE [LARGE SCALE GENOMIC DNA]</scope>
    <source>
        <strain evidence="2 3">Bp0003</strain>
    </source>
</reference>
<evidence type="ECO:0000313" key="2">
    <source>
        <dbReference type="EMBL" id="TGO27959.1"/>
    </source>
</evidence>
<accession>A0A4Z1FYK1</accession>
<dbReference type="EMBL" id="PQXI01000034">
    <property type="protein sequence ID" value="TGO27959.1"/>
    <property type="molecule type" value="Genomic_DNA"/>
</dbReference>
<feature type="compositionally biased region" description="Gly residues" evidence="1">
    <location>
        <begin position="96"/>
        <end position="117"/>
    </location>
</feature>
<keyword evidence="3" id="KW-1185">Reference proteome</keyword>
<feature type="compositionally biased region" description="Polar residues" evidence="1">
    <location>
        <begin position="133"/>
        <end position="144"/>
    </location>
</feature>
<gene>
    <name evidence="2" type="ORF">BPAE_0034g00390</name>
</gene>
<evidence type="ECO:0000313" key="3">
    <source>
        <dbReference type="Proteomes" id="UP000297910"/>
    </source>
</evidence>
<proteinExistence type="predicted"/>
<feature type="compositionally biased region" description="Basic and acidic residues" evidence="1">
    <location>
        <begin position="13"/>
        <end position="34"/>
    </location>
</feature>
<feature type="region of interest" description="Disordered" evidence="1">
    <location>
        <begin position="13"/>
        <end position="144"/>
    </location>
</feature>
<sequence length="144" mass="15693">MCCCFGSRGEHVEPVKKIPQDQVDEKKKLYESNSHRAPVPASLDHYRNRSRSSSNSGRNGYPNRSSQIGHSNSGYGSNSSRDSRDYYDRDTTHGYSQGGYSQGGYSQGGYSQGGYSQGGRSTTLGNRALASGLDTSRYTSGGRR</sequence>